<evidence type="ECO:0000313" key="3">
    <source>
        <dbReference type="EMBL" id="SNS80005.1"/>
    </source>
</evidence>
<dbReference type="InterPro" id="IPR001451">
    <property type="entry name" value="Hexapep"/>
</dbReference>
<dbReference type="Gene3D" id="2.160.10.10">
    <property type="entry name" value="Hexapeptide repeat proteins"/>
    <property type="match status" value="1"/>
</dbReference>
<evidence type="ECO:0000256" key="1">
    <source>
        <dbReference type="ARBA" id="ARBA00022679"/>
    </source>
</evidence>
<dbReference type="EMBL" id="FZOH01000008">
    <property type="protein sequence ID" value="SNS80005.1"/>
    <property type="molecule type" value="Genomic_DNA"/>
</dbReference>
<sequence>MLVSIVLVADTRVSAVEASLEALVAAVGTAEAAGHAVQTVVVDSSGRFDVADFLRLVEGAEVVRAPGADRATALLLGLDRADGDVVWAGGTEGCAVPTAVTALAEAAARAGGVAVAAPDDPAPHVAAPAGLLRRWAGPGDDAEAADPVPRLVRRALAEGVPVTPCAGAGSLRERVRRPFGGSPGVVAGPGTYAGQRTLVQTFTPLDRVELGGYCSIADDVRIVLPGGRVYDGAGEELVLDQRGLHRPETASTFPIGILVPDEPYDEPPPGVTGERLVVGDDVWIGYGATLLGDVTVGTGSIVGARALVNADVPPYSVVGGVPARVIRRRFPDDVVDRLLRVAWWDWPPVTVQGAHRWFGRPVGDFLDHFDPGSLAPA</sequence>
<evidence type="ECO:0000313" key="4">
    <source>
        <dbReference type="Proteomes" id="UP000198386"/>
    </source>
</evidence>
<reference evidence="4" key="1">
    <citation type="submission" date="2017-06" db="EMBL/GenBank/DDBJ databases">
        <authorList>
            <person name="Varghese N."/>
            <person name="Submissions S."/>
        </authorList>
    </citation>
    <scope>NUCLEOTIDE SEQUENCE [LARGE SCALE GENOMIC DNA]</scope>
    <source>
        <strain evidence="4">DSM 45423</strain>
    </source>
</reference>
<dbReference type="RefSeq" id="WP_217897451.1">
    <property type="nucleotide sequence ID" value="NZ_FZOH01000008.1"/>
</dbReference>
<protein>
    <submittedName>
        <fullName evidence="3">Acetyltransferase (Isoleucine patch superfamily)</fullName>
    </submittedName>
</protein>
<gene>
    <name evidence="3" type="ORF">SAMN04488107_3842</name>
</gene>
<evidence type="ECO:0000256" key="2">
    <source>
        <dbReference type="ARBA" id="ARBA00022737"/>
    </source>
</evidence>
<dbReference type="SUPFAM" id="SSF51161">
    <property type="entry name" value="Trimeric LpxA-like enzymes"/>
    <property type="match status" value="1"/>
</dbReference>
<name>A0A239HFS8_9ACTN</name>
<dbReference type="InterPro" id="IPR011004">
    <property type="entry name" value="Trimer_LpxA-like_sf"/>
</dbReference>
<keyword evidence="2" id="KW-0677">Repeat</keyword>
<dbReference type="CDD" id="cd03349">
    <property type="entry name" value="LbH_XAT"/>
    <property type="match status" value="1"/>
</dbReference>
<organism evidence="3 4">
    <name type="scientific">Geodermatophilus saharensis</name>
    <dbReference type="NCBI Taxonomy" id="1137994"/>
    <lineage>
        <taxon>Bacteria</taxon>
        <taxon>Bacillati</taxon>
        <taxon>Actinomycetota</taxon>
        <taxon>Actinomycetes</taxon>
        <taxon>Geodermatophilales</taxon>
        <taxon>Geodermatophilaceae</taxon>
        <taxon>Geodermatophilus</taxon>
    </lineage>
</organism>
<dbReference type="InterPro" id="IPR050179">
    <property type="entry name" value="Trans_hexapeptide_repeat"/>
</dbReference>
<dbReference type="Proteomes" id="UP000198386">
    <property type="component" value="Unassembled WGS sequence"/>
</dbReference>
<dbReference type="GO" id="GO:0016740">
    <property type="term" value="F:transferase activity"/>
    <property type="evidence" value="ECO:0007669"/>
    <property type="project" value="UniProtKB-KW"/>
</dbReference>
<dbReference type="InterPro" id="IPR018357">
    <property type="entry name" value="Hexapep_transf_CS"/>
</dbReference>
<keyword evidence="1 3" id="KW-0808">Transferase</keyword>
<dbReference type="Pfam" id="PF00132">
    <property type="entry name" value="Hexapep"/>
    <property type="match status" value="1"/>
</dbReference>
<keyword evidence="4" id="KW-1185">Reference proteome</keyword>
<dbReference type="AlphaFoldDB" id="A0A239HFS8"/>
<dbReference type="PANTHER" id="PTHR43300">
    <property type="entry name" value="ACETYLTRANSFERASE"/>
    <property type="match status" value="1"/>
</dbReference>
<accession>A0A239HFS8</accession>
<dbReference type="PROSITE" id="PS00101">
    <property type="entry name" value="HEXAPEP_TRANSFERASES"/>
    <property type="match status" value="1"/>
</dbReference>
<proteinExistence type="predicted"/>
<dbReference type="PANTHER" id="PTHR43300:SF11">
    <property type="entry name" value="ACETYLTRANSFERASE RV3034C-RELATED"/>
    <property type="match status" value="1"/>
</dbReference>